<organism evidence="4 5">
    <name type="scientific">Dichotomicrobium thermohalophilum</name>
    <dbReference type="NCBI Taxonomy" id="933063"/>
    <lineage>
        <taxon>Bacteria</taxon>
        <taxon>Pseudomonadati</taxon>
        <taxon>Pseudomonadota</taxon>
        <taxon>Alphaproteobacteria</taxon>
        <taxon>Hyphomicrobiales</taxon>
        <taxon>Hyphomicrobiaceae</taxon>
        <taxon>Dichotomicrobium</taxon>
    </lineage>
</organism>
<evidence type="ECO:0000256" key="1">
    <source>
        <dbReference type="ARBA" id="ARBA00010613"/>
    </source>
</evidence>
<evidence type="ECO:0000313" key="4">
    <source>
        <dbReference type="EMBL" id="RIA55443.1"/>
    </source>
</evidence>
<dbReference type="Proteomes" id="UP000266273">
    <property type="component" value="Unassembled WGS sequence"/>
</dbReference>
<dbReference type="SUPFAM" id="SSF56317">
    <property type="entry name" value="Carbon-nitrogen hydrolase"/>
    <property type="match status" value="1"/>
</dbReference>
<reference evidence="4 5" key="1">
    <citation type="submission" date="2018-08" db="EMBL/GenBank/DDBJ databases">
        <title>Genomic Encyclopedia of Archaeal and Bacterial Type Strains, Phase II (KMG-II): from individual species to whole genera.</title>
        <authorList>
            <person name="Goeker M."/>
        </authorList>
    </citation>
    <scope>NUCLEOTIDE SEQUENCE [LARGE SCALE GENOMIC DNA]</scope>
    <source>
        <strain evidence="4 5">DSM 5002</strain>
    </source>
</reference>
<dbReference type="InterPro" id="IPR036526">
    <property type="entry name" value="C-N_Hydrolase_sf"/>
</dbReference>
<dbReference type="CDD" id="cd07572">
    <property type="entry name" value="nit"/>
    <property type="match status" value="1"/>
</dbReference>
<dbReference type="PANTHER" id="PTHR23088:SF27">
    <property type="entry name" value="DEAMINATED GLUTATHIONE AMIDASE"/>
    <property type="match status" value="1"/>
</dbReference>
<dbReference type="OrthoDB" id="9811121at2"/>
<evidence type="ECO:0000313" key="5">
    <source>
        <dbReference type="Proteomes" id="UP000266273"/>
    </source>
</evidence>
<dbReference type="PROSITE" id="PS01227">
    <property type="entry name" value="UPF0012"/>
    <property type="match status" value="1"/>
</dbReference>
<sequence length="282" mass="30896">MSDQPGSSRAFRCALVQLRASGDPKTSIDHAVPLIREAASQADYILTPENTSLIEMRTAPLFAAIAPEEATPALRIFRELAAELAVWLHIGGMPVLVGDRRAANRSFLITPQGDIAARYDKIHMFDVDLPGGESYRESKNYRPGEEAVLASLPWGMIGLTTCYDLRFPEQYIALAQAGADFITVPSAFTRQTGAAHWHILLRARAIETGCFIFAAAQGGVHDTDRETYGHSLIVDPWGELVAERSGDKPGVIVAEIDPGKVAEARQRIPALQHRRPFSIRKV</sequence>
<comment type="caution">
    <text evidence="4">The sequence shown here is derived from an EMBL/GenBank/DDBJ whole genome shotgun (WGS) entry which is preliminary data.</text>
</comment>
<keyword evidence="2" id="KW-0378">Hydrolase</keyword>
<dbReference type="GO" id="GO:0016811">
    <property type="term" value="F:hydrolase activity, acting on carbon-nitrogen (but not peptide) bonds, in linear amides"/>
    <property type="evidence" value="ECO:0007669"/>
    <property type="project" value="InterPro"/>
</dbReference>
<feature type="domain" description="CN hydrolase" evidence="3">
    <location>
        <begin position="11"/>
        <end position="258"/>
    </location>
</feature>
<comment type="similarity">
    <text evidence="1">Belongs to the carbon-nitrogen hydrolase superfamily. NIT1/NIT2 family.</text>
</comment>
<proteinExistence type="inferred from homology"/>
<evidence type="ECO:0000256" key="2">
    <source>
        <dbReference type="ARBA" id="ARBA00022801"/>
    </source>
</evidence>
<gene>
    <name evidence="4" type="ORF">BXY53_0508</name>
</gene>
<keyword evidence="5" id="KW-1185">Reference proteome</keyword>
<evidence type="ECO:0000259" key="3">
    <source>
        <dbReference type="PROSITE" id="PS50263"/>
    </source>
</evidence>
<dbReference type="Pfam" id="PF00795">
    <property type="entry name" value="CN_hydrolase"/>
    <property type="match status" value="1"/>
</dbReference>
<protein>
    <recommendedName>
        <fullName evidence="3">CN hydrolase domain-containing protein</fullName>
    </recommendedName>
</protein>
<dbReference type="RefSeq" id="WP_119060345.1">
    <property type="nucleotide sequence ID" value="NZ_QXDF01000001.1"/>
</dbReference>
<name>A0A397Q3E3_9HYPH</name>
<dbReference type="EMBL" id="QXDF01000001">
    <property type="protein sequence ID" value="RIA55443.1"/>
    <property type="molecule type" value="Genomic_DNA"/>
</dbReference>
<dbReference type="InterPro" id="IPR003010">
    <property type="entry name" value="C-N_Hydrolase"/>
</dbReference>
<dbReference type="PANTHER" id="PTHR23088">
    <property type="entry name" value="NITRILASE-RELATED"/>
    <property type="match status" value="1"/>
</dbReference>
<accession>A0A397Q3E3</accession>
<dbReference type="InterPro" id="IPR045254">
    <property type="entry name" value="Nit1/2_C-N_Hydrolase"/>
</dbReference>
<dbReference type="PROSITE" id="PS50263">
    <property type="entry name" value="CN_HYDROLASE"/>
    <property type="match status" value="1"/>
</dbReference>
<dbReference type="AlphaFoldDB" id="A0A397Q3E3"/>
<dbReference type="InterPro" id="IPR001110">
    <property type="entry name" value="UPF0012_CS"/>
</dbReference>
<dbReference type="Gene3D" id="3.60.110.10">
    <property type="entry name" value="Carbon-nitrogen hydrolase"/>
    <property type="match status" value="1"/>
</dbReference>